<organism evidence="1 3">
    <name type="scientific">Prunus armeniaca</name>
    <name type="common">Apricot</name>
    <name type="synonym">Armeniaca vulgaris</name>
    <dbReference type="NCBI Taxonomy" id="36596"/>
    <lineage>
        <taxon>Eukaryota</taxon>
        <taxon>Viridiplantae</taxon>
        <taxon>Streptophyta</taxon>
        <taxon>Embryophyta</taxon>
        <taxon>Tracheophyta</taxon>
        <taxon>Spermatophyta</taxon>
        <taxon>Magnoliopsida</taxon>
        <taxon>eudicotyledons</taxon>
        <taxon>Gunneridae</taxon>
        <taxon>Pentapetalae</taxon>
        <taxon>rosids</taxon>
        <taxon>fabids</taxon>
        <taxon>Rosales</taxon>
        <taxon>Rosaceae</taxon>
        <taxon>Amygdaloideae</taxon>
        <taxon>Amygdaleae</taxon>
        <taxon>Prunus</taxon>
    </lineage>
</organism>
<accession>A0A6J5VLK6</accession>
<evidence type="ECO:0000313" key="3">
    <source>
        <dbReference type="Proteomes" id="UP000507222"/>
    </source>
</evidence>
<reference evidence="1 3" key="2">
    <citation type="submission" date="2020-05" db="EMBL/GenBank/DDBJ databases">
        <authorList>
            <person name="Campoy J."/>
            <person name="Schneeberger K."/>
            <person name="Spophaly S."/>
        </authorList>
    </citation>
    <scope>NUCLEOTIDE SEQUENCE [LARGE SCALE GENOMIC DNA]</scope>
    <source>
        <strain evidence="1">PruArmRojPasFocal</strain>
    </source>
</reference>
<dbReference type="PANTHER" id="PTHR35121">
    <property type="entry name" value="HOMEODOMAIN PROTEIN 8, PUTATIVE-RELATED"/>
    <property type="match status" value="1"/>
</dbReference>
<sequence>MATGIAAMMLRSVIEVSISMHDMEIEHRPYHRNCSCALHKLKSICSNACPPQQRNISFPKKKPPSSKRLITMWNKEDPNAPCHVEDKV</sequence>
<dbReference type="OrthoDB" id="1193985at2759"/>
<gene>
    <name evidence="1" type="ORF">CURHAP_LOCUS47001</name>
    <name evidence="2" type="ORF">ORAREDHAP_LOCUS46283</name>
</gene>
<dbReference type="EMBL" id="CAEKDK010000007">
    <property type="protein sequence ID" value="CAB4288764.1"/>
    <property type="molecule type" value="Genomic_DNA"/>
</dbReference>
<reference evidence="4" key="1">
    <citation type="journal article" date="2020" name="Genome Biol.">
        <title>Gamete binning: chromosome-level and haplotype-resolved genome assembly enabled by high-throughput single-cell sequencing of gamete genomes.</title>
        <authorList>
            <person name="Campoy J.A."/>
            <person name="Sun H."/>
            <person name="Goel M."/>
            <person name="Jiao W.-B."/>
            <person name="Folz-Donahue K."/>
            <person name="Wang N."/>
            <person name="Rubio M."/>
            <person name="Liu C."/>
            <person name="Kukat C."/>
            <person name="Ruiz D."/>
            <person name="Huettel B."/>
            <person name="Schneeberger K."/>
        </authorList>
    </citation>
    <scope>NUCLEOTIDE SEQUENCE [LARGE SCALE GENOMIC DNA]</scope>
    <source>
        <strain evidence="4">cv. Rojo Pasion</strain>
    </source>
</reference>
<dbReference type="Proteomes" id="UP000507245">
    <property type="component" value="Unassembled WGS sequence"/>
</dbReference>
<proteinExistence type="predicted"/>
<dbReference type="PANTHER" id="PTHR35121:SF4">
    <property type="entry name" value="SWIM-TYPE DOMAIN-CONTAINING PROTEIN"/>
    <property type="match status" value="1"/>
</dbReference>
<keyword evidence="4" id="KW-1185">Reference proteome</keyword>
<evidence type="ECO:0000313" key="1">
    <source>
        <dbReference type="EMBL" id="CAB4288764.1"/>
    </source>
</evidence>
<evidence type="ECO:0000313" key="4">
    <source>
        <dbReference type="Proteomes" id="UP000507245"/>
    </source>
</evidence>
<dbReference type="EMBL" id="CAEKKB010000007">
    <property type="protein sequence ID" value="CAB4319106.1"/>
    <property type="molecule type" value="Genomic_DNA"/>
</dbReference>
<protein>
    <submittedName>
        <fullName evidence="1">Uncharacterized protein</fullName>
    </submittedName>
</protein>
<dbReference type="AlphaFoldDB" id="A0A6J5VLK6"/>
<dbReference type="Proteomes" id="UP000507222">
    <property type="component" value="Unassembled WGS sequence"/>
</dbReference>
<name>A0A6J5VLK6_PRUAR</name>
<evidence type="ECO:0000313" key="2">
    <source>
        <dbReference type="EMBL" id="CAB4319106.1"/>
    </source>
</evidence>